<evidence type="ECO:0000256" key="1">
    <source>
        <dbReference type="ARBA" id="ARBA00023157"/>
    </source>
</evidence>
<dbReference type="SUPFAM" id="SSF49899">
    <property type="entry name" value="Concanavalin A-like lectins/glucanases"/>
    <property type="match status" value="13"/>
</dbReference>
<comment type="caution">
    <text evidence="2">Lacks conserved residue(s) required for the propagation of feature annotation.</text>
</comment>
<accession>A0A834KW55</accession>
<feature type="region of interest" description="Disordered" evidence="3">
    <location>
        <begin position="1645"/>
        <end position="1672"/>
    </location>
</feature>
<evidence type="ECO:0000256" key="2">
    <source>
        <dbReference type="PROSITE-ProRule" id="PRU00124"/>
    </source>
</evidence>
<proteinExistence type="predicted"/>
<feature type="domain" description="MAM" evidence="5">
    <location>
        <begin position="1884"/>
        <end position="2044"/>
    </location>
</feature>
<dbReference type="EMBL" id="WKFB01000147">
    <property type="protein sequence ID" value="KAF6734005.1"/>
    <property type="molecule type" value="Genomic_DNA"/>
</dbReference>
<feature type="domain" description="MAM" evidence="5">
    <location>
        <begin position="1118"/>
        <end position="1269"/>
    </location>
</feature>
<dbReference type="InterPro" id="IPR013320">
    <property type="entry name" value="ConA-like_dom_sf"/>
</dbReference>
<dbReference type="PANTHER" id="PTHR23282">
    <property type="entry name" value="APICAL ENDOSOMAL GLYCOPROTEIN PRECURSOR"/>
    <property type="match status" value="1"/>
</dbReference>
<dbReference type="PANTHER" id="PTHR23282:SF150">
    <property type="entry name" value="SI:CH211-106H4.4"/>
    <property type="match status" value="1"/>
</dbReference>
<dbReference type="PRINTS" id="PR00261">
    <property type="entry name" value="LDLRECEPTOR"/>
</dbReference>
<dbReference type="InterPro" id="IPR036055">
    <property type="entry name" value="LDL_receptor-like_sf"/>
</dbReference>
<dbReference type="SUPFAM" id="SSF57424">
    <property type="entry name" value="LDL receptor-like module"/>
    <property type="match status" value="3"/>
</dbReference>
<dbReference type="Proteomes" id="UP000646548">
    <property type="component" value="Unassembled WGS sequence"/>
</dbReference>
<evidence type="ECO:0000256" key="4">
    <source>
        <dbReference type="SAM" id="Phobius"/>
    </source>
</evidence>
<feature type="domain" description="MAM" evidence="5">
    <location>
        <begin position="1277"/>
        <end position="1432"/>
    </location>
</feature>
<dbReference type="PROSITE" id="PS50068">
    <property type="entry name" value="LDLRA_2"/>
    <property type="match status" value="3"/>
</dbReference>
<gene>
    <name evidence="6" type="ORF">FQA47_001915</name>
</gene>
<feature type="domain" description="MAM" evidence="5">
    <location>
        <begin position="802"/>
        <end position="961"/>
    </location>
</feature>
<keyword evidence="4" id="KW-1133">Transmembrane helix</keyword>
<reference evidence="6" key="1">
    <citation type="journal article" name="BMC Genomics">
        <title>Long-read sequencing and de novo genome assembly of marine medaka (Oryzias melastigma).</title>
        <authorList>
            <person name="Liang P."/>
            <person name="Saqib H.S.A."/>
            <person name="Ni X."/>
            <person name="Shen Y."/>
        </authorList>
    </citation>
    <scope>NUCLEOTIDE SEQUENCE</scope>
    <source>
        <strain evidence="6">Bigg-433</strain>
    </source>
</reference>
<dbReference type="CDD" id="cd06263">
    <property type="entry name" value="MAM"/>
    <property type="match status" value="11"/>
</dbReference>
<dbReference type="InterPro" id="IPR002172">
    <property type="entry name" value="LDrepeatLR_classA_rpt"/>
</dbReference>
<sequence>MRWTAVKVYQPHNYKTTKRSTLVAEAGTTKAFARNQEGAELNVNKLGGWRSQGEALVGAEIKDGKKVCKVTRTVRVQCGGVRPNMKLSLLLLSVWLGSASSCSDVMFTCTSGECLQAQLTCDFKADCPDGSDEDLCGSCDFENNSCGWKNGTDSTFYWRRELANITTLPGEDHTSGGPMGLVMYLDGKEGSGLFHQADLELWVDHPAALGCQMRFWFYVYDNDSFPLSTDLKVKMVRGATVTDLLTINKKYTSSWENATVFIGNQPGGYKEVMLDDITFENCGQEDVPGGSEHLTCNFERDTCSWYHDYTASLLWDRNDGKYEDVTGNGYFMRVKAGSNSDASSVARLMSFPQAGGQTICVTFFYLIFGNSIGSLKFITKRSGEAETVVWMRSGTQGNKWRFADLTFTSDKPIQFIIEAVVGGQQGSIAIDDIEVSASVNGSCPPERECSFQGSLCGLTPRPSADFHWNRITGASQPANSSGPAEDHTLGTKQGYYLSAELWRHPEGSTGAMMTAVMEPTPSDGECLMFWYYMDGADGGELSVLLQTADSHENATRLWSKRGDQGRHWRHGRVTLFSPHTQYQVIFEAKAGGGPQRDVSIDDLTVMNGACPPAGFCNFEMDFCGWVNNPPPDSGVEWDWFSGESEGLFAPSQDHSTGSSLGHFAIFSSQDDFHSGKVAQLESETMDAVERACLEIWHFAEGFGAQQKPSDITLTVFLSVGGELRPLLNTSGFGNNSWIPDRVDYSASGPHQIILQANCPESEVGSFSVDDVHIIRGRSCDETGLTTTLTPPTTTPAGPSSDMDCTFEEGWCRWIQEVGDDADWARHTGLQVDDPWNGPRFDHTVGNNQGFFLLLNGSGLKDGERAAVSVPAVSLESQSCVEFWFYMLGPSVSSLDLLLQTNSSELLVWTLHGTQNPEWTSARVTIHTNDSFKITLAGHRNTQSWGFIAVDDVTVRGGACSNQNVCGFDSDSCGFDNSVSQRGLWGRRKGGEHHGDHTYGTEQGFYMTVFSSNSRQPEVADLLSPAFSSSSEMCVRFWYWLPADSSNSLSVHVQRDGEPGDALWRRPGSPSTGWEVAEVTVSSPARFYVVFRAVHVPGTSDSVKIDDVSFKSGACSPAGSCDFESGQCTWVNIHKDGGHQWVVANGGSHGPPTDHTTDTPEGQFLLSLSRQHGSVAQVVSEWVQEKETSCFTLWYHMETSDSGTLRVFTRSGPSDQTLVFHSNSSGSRWSRFSQTLNSTNLFQLLVEAESKSSGFIAVDDISLTPGVCKQNETTSGFEGCSFENGTCGWEDVSSGQFKWERGRNATGSAGPPVDNTLGTEEGWYMAVEPHRGEHVSAALLQSPLSREASSTCTLHFYHNTYGEDVELRVLLKDVSQTTTLWWLSGNHGDVWQHGEVLVGRVPADFTVLFEASRNVNERGHVSIDDVSFSGCSLPDAQPQCPDGEFTCSNSACVDPQQVCDFSDDCGDGSDENRCEELGVVERCDFEEGLCFWENSDLDAAAADWTLYSGEEAWPDRGPPRDHTRNSAAGHYVAPPTHLTLKGQAAEILSRTLLPSFNCTLRFFFFCVDATAGRLTVQSRTHGSGGGDGELWLMETPPSYSWQRAQLTFSSAVSSKVVFRYELTEDSRGLVALDDISFSKECTFDPDNNQLPGAPSTPPAPSDTPSATPSTPPVDPCQDGEFFCRLSDGNVCISESLKCDYQPDCPRGEDEAGCGPCTFESDQCRWTDSGEGAWRRLKADNSTEPPADHTTGEGKPSFCMCCTSARDSDGTEARLQSPPLPPSSPFCQIQFHFHISGESAGSLRVLMQQAAGGEAILWSRSHNTVSLWTPELLALGRQEQQYQIYFSGTKEEPTEPHAAGGAVVAVDDISFLNCEKTFQPPAVSASSCTFDDGMCGWTQGAEDELDWLSVSGPTETPNTGPAGDHTTGKGNYLHIRSSPPSLKGSRAQLKSAVLPPAGEGGYCFTLWYHMFGPTVGDLKIFLQTAGTLEKELIWQKSGTQEDEWLLCQSHVTLQSPHQVILEATVGGQAGDIALDDITFVEGPCPASDLCDFEDGSCNWQQDTTDDFDWIRQSGHTPNPNTGPESDHSTNTAAGHYFYLPSSADDRAGQKASMFSPLYPAEKASCVQLWYHMNGRGVGTLNVYQQSEDQKTVVIFSQTGDQGHLWRFAQASLLPRVQPYRVVVEGVKAGPATEGGVAFDDVRLTDAVCPPHGFCDFESSFCGWTNLGGDVDQGDWLRGAGASPNPHTGPTVDHTTNSVHGHYVYVDSSVGEWGDMSFLISDVFQPSTRGHCLTFWYHMYGSSVGTLRVYLNDRKMNAGGNEEGLLKWIETGNKGDEWQQANVSVQHQDAFWFVFVYQRGKTAGGDVALDDISIIPRECYTEPPVQSSDKNLSLTVGLTVGLTLLAGVLIAAGLYFLNRNLKIMPTVLTNEETVSTVFDICGSSTADTLHGPGVDSSFDNVLYDLSPTSNSEV</sequence>
<evidence type="ECO:0000313" key="6">
    <source>
        <dbReference type="EMBL" id="KAF6734005.1"/>
    </source>
</evidence>
<feature type="domain" description="MAM" evidence="5">
    <location>
        <begin position="2046"/>
        <end position="2208"/>
    </location>
</feature>
<keyword evidence="4" id="KW-0472">Membrane</keyword>
<dbReference type="Pfam" id="PF00629">
    <property type="entry name" value="MAM"/>
    <property type="match status" value="13"/>
</dbReference>
<name>A0A834KW55_ORYME</name>
<feature type="domain" description="MAM" evidence="5">
    <location>
        <begin position="1713"/>
        <end position="1874"/>
    </location>
</feature>
<dbReference type="SMART" id="SM00192">
    <property type="entry name" value="LDLa"/>
    <property type="match status" value="3"/>
</dbReference>
<feature type="transmembrane region" description="Helical" evidence="4">
    <location>
        <begin position="2389"/>
        <end position="2414"/>
    </location>
</feature>
<keyword evidence="6" id="KW-0675">Receptor</keyword>
<feature type="disulfide bond" evidence="2">
    <location>
        <begin position="1446"/>
        <end position="1464"/>
    </location>
</feature>
<protein>
    <submittedName>
        <fullName evidence="6">MAM and LDL-receptor class A domain-containing protein 2</fullName>
    </submittedName>
</protein>
<evidence type="ECO:0000313" key="7">
    <source>
        <dbReference type="Proteomes" id="UP000646548"/>
    </source>
</evidence>
<feature type="domain" description="MAM" evidence="5">
    <location>
        <begin position="2210"/>
        <end position="2378"/>
    </location>
</feature>
<dbReference type="Gene3D" id="4.10.400.10">
    <property type="entry name" value="Low-density Lipoprotein Receptor"/>
    <property type="match status" value="3"/>
</dbReference>
<dbReference type="SMART" id="SM00137">
    <property type="entry name" value="MAM"/>
    <property type="match status" value="13"/>
</dbReference>
<feature type="domain" description="MAM" evidence="5">
    <location>
        <begin position="963"/>
        <end position="1116"/>
    </location>
</feature>
<keyword evidence="4" id="KW-0812">Transmembrane</keyword>
<dbReference type="PROSITE" id="PS00740">
    <property type="entry name" value="MAM_1"/>
    <property type="match status" value="1"/>
</dbReference>
<dbReference type="InterPro" id="IPR000998">
    <property type="entry name" value="MAM_dom"/>
</dbReference>
<dbReference type="CDD" id="cd00112">
    <property type="entry name" value="LDLa"/>
    <property type="match status" value="3"/>
</dbReference>
<keyword evidence="1 2" id="KW-1015">Disulfide bond</keyword>
<dbReference type="InterPro" id="IPR023415">
    <property type="entry name" value="LDLR_class-A_CS"/>
</dbReference>
<feature type="domain" description="MAM" evidence="5">
    <location>
        <begin position="614"/>
        <end position="781"/>
    </location>
</feature>
<feature type="disulfide bond" evidence="2">
    <location>
        <begin position="1458"/>
        <end position="1473"/>
    </location>
</feature>
<dbReference type="Gene3D" id="2.60.120.200">
    <property type="match status" value="13"/>
</dbReference>
<feature type="disulfide bond" evidence="2">
    <location>
        <begin position="121"/>
        <end position="136"/>
    </location>
</feature>
<feature type="disulfide bond" evidence="2">
    <location>
        <begin position="1439"/>
        <end position="1451"/>
    </location>
</feature>
<dbReference type="GO" id="GO:0016020">
    <property type="term" value="C:membrane"/>
    <property type="evidence" value="ECO:0007669"/>
    <property type="project" value="InterPro"/>
</dbReference>
<comment type="caution">
    <text evidence="6">The sequence shown here is derived from an EMBL/GenBank/DDBJ whole genome shotgun (WGS) entry which is preliminary data.</text>
</comment>
<dbReference type="Pfam" id="PF00057">
    <property type="entry name" value="Ldl_recept_a"/>
    <property type="match status" value="3"/>
</dbReference>
<feature type="domain" description="MAM" evidence="5">
    <location>
        <begin position="137"/>
        <end position="270"/>
    </location>
</feature>
<feature type="disulfide bond" evidence="2">
    <location>
        <begin position="102"/>
        <end position="114"/>
    </location>
</feature>
<feature type="compositionally biased region" description="Polar residues" evidence="3">
    <location>
        <begin position="2071"/>
        <end position="2089"/>
    </location>
</feature>
<feature type="region of interest" description="Disordered" evidence="3">
    <location>
        <begin position="2068"/>
        <end position="2089"/>
    </location>
</feature>
<evidence type="ECO:0000259" key="5">
    <source>
        <dbReference type="PROSITE" id="PS50060"/>
    </source>
</evidence>
<feature type="disulfide bond" evidence="2">
    <location>
        <begin position="1697"/>
        <end position="1712"/>
    </location>
</feature>
<organism evidence="6 7">
    <name type="scientific">Oryzias melastigma</name>
    <name type="common">Marine medaka</name>
    <dbReference type="NCBI Taxonomy" id="30732"/>
    <lineage>
        <taxon>Eukaryota</taxon>
        <taxon>Metazoa</taxon>
        <taxon>Chordata</taxon>
        <taxon>Craniata</taxon>
        <taxon>Vertebrata</taxon>
        <taxon>Euteleostomi</taxon>
        <taxon>Actinopterygii</taxon>
        <taxon>Neopterygii</taxon>
        <taxon>Teleostei</taxon>
        <taxon>Neoteleostei</taxon>
        <taxon>Acanthomorphata</taxon>
        <taxon>Ovalentaria</taxon>
        <taxon>Atherinomorphae</taxon>
        <taxon>Beloniformes</taxon>
        <taxon>Adrianichthyidae</taxon>
        <taxon>Oryziinae</taxon>
        <taxon>Oryzias</taxon>
    </lineage>
</organism>
<evidence type="ECO:0000256" key="3">
    <source>
        <dbReference type="SAM" id="MobiDB-lite"/>
    </source>
</evidence>
<feature type="disulfide bond" evidence="2">
    <location>
        <begin position="109"/>
        <end position="127"/>
    </location>
</feature>
<feature type="domain" description="MAM" evidence="5">
    <location>
        <begin position="294"/>
        <end position="445"/>
    </location>
</feature>
<feature type="domain" description="MAM" evidence="5">
    <location>
        <begin position="1480"/>
        <end position="1642"/>
    </location>
</feature>
<dbReference type="PROSITE" id="PS01209">
    <property type="entry name" value="LDLRA_1"/>
    <property type="match status" value="2"/>
</dbReference>
<dbReference type="InterPro" id="IPR051560">
    <property type="entry name" value="MAM_domain-containing"/>
</dbReference>
<dbReference type="PROSITE" id="PS50060">
    <property type="entry name" value="MAM_2"/>
    <property type="match status" value="13"/>
</dbReference>
<feature type="domain" description="MAM" evidence="5">
    <location>
        <begin position="447"/>
        <end position="612"/>
    </location>
</feature>